<comment type="caution">
    <text evidence="2">The sequence shown here is derived from an EMBL/GenBank/DDBJ whole genome shotgun (WGS) entry which is preliminary data.</text>
</comment>
<feature type="compositionally biased region" description="Low complexity" evidence="1">
    <location>
        <begin position="176"/>
        <end position="191"/>
    </location>
</feature>
<protein>
    <submittedName>
        <fullName evidence="2">Uncharacterized protein</fullName>
    </submittedName>
</protein>
<feature type="compositionally biased region" description="Low complexity" evidence="1">
    <location>
        <begin position="147"/>
        <end position="164"/>
    </location>
</feature>
<dbReference type="EMBL" id="CADEPI010000182">
    <property type="protein sequence ID" value="CAB3379224.1"/>
    <property type="molecule type" value="Genomic_DNA"/>
</dbReference>
<dbReference type="AlphaFoldDB" id="A0A8S1D954"/>
<feature type="region of interest" description="Disordered" evidence="1">
    <location>
        <begin position="294"/>
        <end position="313"/>
    </location>
</feature>
<feature type="compositionally biased region" description="Basic residues" evidence="1">
    <location>
        <begin position="20"/>
        <end position="31"/>
    </location>
</feature>
<organism evidence="2 3">
    <name type="scientific">Cloeon dipterum</name>
    <dbReference type="NCBI Taxonomy" id="197152"/>
    <lineage>
        <taxon>Eukaryota</taxon>
        <taxon>Metazoa</taxon>
        <taxon>Ecdysozoa</taxon>
        <taxon>Arthropoda</taxon>
        <taxon>Hexapoda</taxon>
        <taxon>Insecta</taxon>
        <taxon>Pterygota</taxon>
        <taxon>Palaeoptera</taxon>
        <taxon>Ephemeroptera</taxon>
        <taxon>Pisciforma</taxon>
        <taxon>Baetidae</taxon>
        <taxon>Cloeon</taxon>
    </lineage>
</organism>
<accession>A0A8S1D954</accession>
<keyword evidence="3" id="KW-1185">Reference proteome</keyword>
<dbReference type="Proteomes" id="UP000494165">
    <property type="component" value="Unassembled WGS sequence"/>
</dbReference>
<feature type="region of interest" description="Disordered" evidence="1">
    <location>
        <begin position="1"/>
        <end position="40"/>
    </location>
</feature>
<feature type="region of interest" description="Disordered" evidence="1">
    <location>
        <begin position="59"/>
        <end position="164"/>
    </location>
</feature>
<evidence type="ECO:0000256" key="1">
    <source>
        <dbReference type="SAM" id="MobiDB-lite"/>
    </source>
</evidence>
<evidence type="ECO:0000313" key="3">
    <source>
        <dbReference type="Proteomes" id="UP000494165"/>
    </source>
</evidence>
<sequence length="341" mass="37101">MPARRPELPVVGVDSTTPFRRQRPVKRRCRPRPGNNGGGVEAAAAAVELGRVMRVEQTRVMSPDSCWQEQPRKVPRSSSRSLGEALSTLLYQPYECRDDSSSSSDEEQMIMTEDGKRPADGASVVEEPPASSGRGGVQEEAEEKWQAVSVSSEASAGADAAVSPVAPRMVSVSVEAGPPAASSAAPAVAAPEELETEDEERRLCSVPHVSSVQIVACERTFTSSEAQTDLDSREQRRRQRRERRQQRLLSRAHPAPAPRPCRRRRRAPMDRLLPDLLVNSYLQQPPPYSTLPIRTIAGPPPPPPQGLLLPAAALGSPPPPPLVHQPLAMRLSFPITPSSRR</sequence>
<proteinExistence type="predicted"/>
<name>A0A8S1D954_9INSE</name>
<feature type="compositionally biased region" description="Polar residues" evidence="1">
    <location>
        <begin position="220"/>
        <end position="229"/>
    </location>
</feature>
<feature type="compositionally biased region" description="Basic residues" evidence="1">
    <location>
        <begin position="235"/>
        <end position="246"/>
    </location>
</feature>
<evidence type="ECO:0000313" key="2">
    <source>
        <dbReference type="EMBL" id="CAB3379224.1"/>
    </source>
</evidence>
<gene>
    <name evidence="2" type="ORF">CLODIP_2_CD12059</name>
</gene>
<reference evidence="2 3" key="1">
    <citation type="submission" date="2020-04" db="EMBL/GenBank/DDBJ databases">
        <authorList>
            <person name="Alioto T."/>
            <person name="Alioto T."/>
            <person name="Gomez Garrido J."/>
        </authorList>
    </citation>
    <scope>NUCLEOTIDE SEQUENCE [LARGE SCALE GENOMIC DNA]</scope>
</reference>
<feature type="region of interest" description="Disordered" evidence="1">
    <location>
        <begin position="176"/>
        <end position="266"/>
    </location>
</feature>